<accession>H9UFC1</accession>
<keyword evidence="2" id="KW-1185">Reference proteome</keyword>
<organism evidence="1 2">
    <name type="scientific">Spirochaeta africana (strain ATCC 700263 / DSM 8902 / Z-7692)</name>
    <dbReference type="NCBI Taxonomy" id="889378"/>
    <lineage>
        <taxon>Bacteria</taxon>
        <taxon>Pseudomonadati</taxon>
        <taxon>Spirochaetota</taxon>
        <taxon>Spirochaetia</taxon>
        <taxon>Spirochaetales</taxon>
        <taxon>Spirochaetaceae</taxon>
        <taxon>Spirochaeta</taxon>
    </lineage>
</organism>
<dbReference type="HOGENOM" id="CLU_2002465_0_0_12"/>
<evidence type="ECO:0008006" key="3">
    <source>
        <dbReference type="Google" id="ProtNLM"/>
    </source>
</evidence>
<dbReference type="SUPFAM" id="SSF52091">
    <property type="entry name" value="SpoIIaa-like"/>
    <property type="match status" value="1"/>
</dbReference>
<name>H9UFC1_SPIAZ</name>
<reference evidence="2" key="1">
    <citation type="journal article" date="2013" name="Stand. Genomic Sci.">
        <title>Complete genome sequence of the halophilic bacterium Spirochaeta africana type strain (Z-7692(T)) from the alkaline Lake Magadi in the East African Rift.</title>
        <authorList>
            <person name="Liolos K."/>
            <person name="Abt B."/>
            <person name="Scheuner C."/>
            <person name="Teshima H."/>
            <person name="Held B."/>
            <person name="Lapidus A."/>
            <person name="Nolan M."/>
            <person name="Lucas S."/>
            <person name="Deshpande S."/>
            <person name="Cheng J.F."/>
            <person name="Tapia R."/>
            <person name="Goodwin L.A."/>
            <person name="Pitluck S."/>
            <person name="Pagani I."/>
            <person name="Ivanova N."/>
            <person name="Mavromatis K."/>
            <person name="Mikhailova N."/>
            <person name="Huntemann M."/>
            <person name="Pati A."/>
            <person name="Chen A."/>
            <person name="Palaniappan K."/>
            <person name="Land M."/>
            <person name="Rohde M."/>
            <person name="Tindall B.J."/>
            <person name="Detter J.C."/>
            <person name="Goker M."/>
            <person name="Bristow J."/>
            <person name="Eisen J.A."/>
            <person name="Markowitz V."/>
            <person name="Hugenholtz P."/>
            <person name="Woyke T."/>
            <person name="Klenk H.P."/>
            <person name="Kyrpides N.C."/>
        </authorList>
    </citation>
    <scope>NUCLEOTIDE SEQUENCE</scope>
    <source>
        <strain evidence="2">ATCC 700263 / DSM 8902 / Z-7692</strain>
    </source>
</reference>
<proteinExistence type="predicted"/>
<dbReference type="RefSeq" id="WP_014454212.1">
    <property type="nucleotide sequence ID" value="NC_017098.1"/>
</dbReference>
<gene>
    <name evidence="1" type="ordered locus">Spiaf_0105</name>
</gene>
<dbReference type="eggNOG" id="ENOG502ZVDU">
    <property type="taxonomic scope" value="Bacteria"/>
</dbReference>
<evidence type="ECO:0000313" key="1">
    <source>
        <dbReference type="EMBL" id="AFG36214.1"/>
    </source>
</evidence>
<dbReference type="Proteomes" id="UP000007383">
    <property type="component" value="Chromosome"/>
</dbReference>
<dbReference type="KEGG" id="sfc:Spiaf_0105"/>
<dbReference type="EMBL" id="CP003282">
    <property type="protein sequence ID" value="AFG36214.1"/>
    <property type="molecule type" value="Genomic_DNA"/>
</dbReference>
<sequence>MSKLGVDSVKVDRLQIDVQDSPVGLVFTGDIDMEDPSTVLDPFFSKVHEGMTAGGIGEIQVDMTSLNFLNSSGIKAISKWIMQLGTTSDDKKYVIKLKHNPEITWQATSLPTLTYLVPGAVEVI</sequence>
<dbReference type="STRING" id="889378.Spiaf_0105"/>
<evidence type="ECO:0000313" key="2">
    <source>
        <dbReference type="Proteomes" id="UP000007383"/>
    </source>
</evidence>
<dbReference type="OrthoDB" id="370190at2"/>
<protein>
    <recommendedName>
        <fullName evidence="3">STAS domain-containing protein</fullName>
    </recommendedName>
</protein>
<dbReference type="AlphaFoldDB" id="H9UFC1"/>
<dbReference type="PATRIC" id="fig|889378.3.peg.108"/>
<dbReference type="InterPro" id="IPR036513">
    <property type="entry name" value="STAS_dom_sf"/>
</dbReference>